<reference evidence="1 2" key="1">
    <citation type="submission" date="2017-06" db="EMBL/GenBank/DDBJ databases">
        <title>Genome variation in co-occurring toxic Cylindrospermopsis raciborskii strains determines phenotypic plasticity.</title>
        <authorList>
            <person name="Willis A."/>
            <person name="Woodhouse J."/>
            <person name="Ongley S."/>
            <person name="Jex A."/>
            <person name="Burford M."/>
            <person name="Neilan B."/>
        </authorList>
    </citation>
    <scope>NUCLEOTIDE SEQUENCE [LARGE SCALE GENOMIC DNA]</scope>
    <source>
        <strain evidence="1 2">C07</strain>
    </source>
</reference>
<proteinExistence type="predicted"/>
<dbReference type="Proteomes" id="UP000236284">
    <property type="component" value="Unassembled WGS sequence"/>
</dbReference>
<organism evidence="1 2">
    <name type="scientific">Cylindrospermopsis raciborskii C07</name>
    <dbReference type="NCBI Taxonomy" id="2014886"/>
    <lineage>
        <taxon>Bacteria</taxon>
        <taxon>Bacillati</taxon>
        <taxon>Cyanobacteriota</taxon>
        <taxon>Cyanophyceae</taxon>
        <taxon>Nostocales</taxon>
        <taxon>Aphanizomenonaceae</taxon>
        <taxon>Cylindrospermopsis</taxon>
    </lineage>
</organism>
<accession>A0ABX4WJ01</accession>
<evidence type="ECO:0000313" key="1">
    <source>
        <dbReference type="EMBL" id="PNJ93735.1"/>
    </source>
</evidence>
<evidence type="ECO:0000313" key="2">
    <source>
        <dbReference type="Proteomes" id="UP000236284"/>
    </source>
</evidence>
<name>A0ABX4WJ01_9CYAN</name>
<gene>
    <name evidence="1" type="ORF">CEP15_14060</name>
</gene>
<protein>
    <submittedName>
        <fullName evidence="1">Uncharacterized protein</fullName>
    </submittedName>
</protein>
<comment type="caution">
    <text evidence="1">The sequence shown here is derived from an EMBL/GenBank/DDBJ whole genome shotgun (WGS) entry which is preliminary data.</text>
</comment>
<sequence length="65" mass="7461">MFRLKIPNQEVKVALGDQLVNAYTDFVEEKLGIQRPLYAEVLNVKKVVIKIAQNILKFGQPISKY</sequence>
<dbReference type="EMBL" id="NJHS01000241">
    <property type="protein sequence ID" value="PNJ93735.1"/>
    <property type="molecule type" value="Genomic_DNA"/>
</dbReference>
<keyword evidence="2" id="KW-1185">Reference proteome</keyword>